<sequence>MTPQGRQVFDSLMKSQLAARQTVVAYQQGLLEKLCRHARRHVPFYRDTGRLEPLFDGDRFDMSRWEQVPVLTREEAYLNRDGLVSEGVPRFMAPIQPGQTTGSTGTPLPFLRTAPSRYVSEALTARALAWRGLSEPRPAAISKAVTGDVAGKEAGAPLTASGSVHFVDFFLPPRAQCAELIRIRPRLVISYPSIVHSWILADGGACLEGVEAILLTGETCREETARAIAAAYGGHLINLYSCSEAGPMAIQGPKGDLKVCEENLWLEAPPTVTQAKANLRPHPVIITPFYAYATPLIRYAPGDYAIWGKPDKATPGLRALERITGRLRNMFKRADGSLFWPNLSGVKLMKIAPHTHRQLIQETIGRFVIRVVFDAPPTDDQVRQIQSHVAEVTGATEVVVDAVSSIDDGRTSGKSYENFICLI</sequence>
<dbReference type="InterPro" id="IPR042099">
    <property type="entry name" value="ANL_N_sf"/>
</dbReference>
<gene>
    <name evidence="1" type="ORF">ABI_41420</name>
</gene>
<dbReference type="HOGENOM" id="CLU_035301_5_2_5"/>
<dbReference type="eggNOG" id="COG1541">
    <property type="taxonomic scope" value="Bacteria"/>
</dbReference>
<evidence type="ECO:0000313" key="2">
    <source>
        <dbReference type="Proteomes" id="UP000006512"/>
    </source>
</evidence>
<dbReference type="Proteomes" id="UP000006512">
    <property type="component" value="Unassembled WGS sequence"/>
</dbReference>
<proteinExistence type="predicted"/>
<evidence type="ECO:0000313" key="1">
    <source>
        <dbReference type="EMBL" id="EGF89719.1"/>
    </source>
</evidence>
<protein>
    <submittedName>
        <fullName evidence="1">Capsular polysaccharide biosynthesis protein CapK</fullName>
    </submittedName>
</protein>
<name>F4QSJ9_9CAUL</name>
<dbReference type="InterPro" id="IPR053158">
    <property type="entry name" value="CapK_Type1_Caps_Biosynth"/>
</dbReference>
<dbReference type="SUPFAM" id="SSF56801">
    <property type="entry name" value="Acetyl-CoA synthetase-like"/>
    <property type="match status" value="1"/>
</dbReference>
<reference evidence="2" key="1">
    <citation type="submission" date="2011-03" db="EMBL/GenBank/DDBJ databases">
        <title>Draft genome sequence of Brevundimonas diminuta.</title>
        <authorList>
            <person name="Brown P.J.B."/>
            <person name="Buechlein A."/>
            <person name="Hemmerich C."/>
            <person name="Brun Y.V."/>
        </authorList>
    </citation>
    <scope>NUCLEOTIDE SEQUENCE [LARGE SCALE GENOMIC DNA]</scope>
    <source>
        <strain evidence="2">C19</strain>
    </source>
</reference>
<dbReference type="STRING" id="715226.ABI_41420"/>
<organism evidence="1 2">
    <name type="scientific">Asticcacaulis biprosthecium C19</name>
    <dbReference type="NCBI Taxonomy" id="715226"/>
    <lineage>
        <taxon>Bacteria</taxon>
        <taxon>Pseudomonadati</taxon>
        <taxon>Pseudomonadota</taxon>
        <taxon>Alphaproteobacteria</taxon>
        <taxon>Caulobacterales</taxon>
        <taxon>Caulobacteraceae</taxon>
        <taxon>Asticcacaulis</taxon>
    </lineage>
</organism>
<accession>F4QSJ9</accession>
<dbReference type="PANTHER" id="PTHR36932:SF1">
    <property type="entry name" value="CAPSULAR POLYSACCHARIDE BIOSYNTHESIS PROTEIN"/>
    <property type="match status" value="1"/>
</dbReference>
<dbReference type="PANTHER" id="PTHR36932">
    <property type="entry name" value="CAPSULAR POLYSACCHARIDE BIOSYNTHESIS PROTEIN"/>
    <property type="match status" value="1"/>
</dbReference>
<dbReference type="Gene3D" id="3.40.50.12780">
    <property type="entry name" value="N-terminal domain of ligase-like"/>
    <property type="match status" value="1"/>
</dbReference>
<dbReference type="AlphaFoldDB" id="F4QSJ9"/>
<keyword evidence="2" id="KW-1185">Reference proteome</keyword>
<dbReference type="EMBL" id="GL883080">
    <property type="protein sequence ID" value="EGF89719.1"/>
    <property type="molecule type" value="Genomic_DNA"/>
</dbReference>